<evidence type="ECO:0000313" key="6">
    <source>
        <dbReference type="EMBL" id="MBL0370508.1"/>
    </source>
</evidence>
<accession>A0A937CMY1</accession>
<keyword evidence="7" id="KW-1185">Reference proteome</keyword>
<dbReference type="GO" id="GO:0008270">
    <property type="term" value="F:zinc ion binding"/>
    <property type="evidence" value="ECO:0007669"/>
    <property type="project" value="InterPro"/>
</dbReference>
<comment type="cofactor">
    <cofactor evidence="4">
        <name>Zn(2+)</name>
        <dbReference type="ChEBI" id="CHEBI:29105"/>
    </cofactor>
</comment>
<keyword evidence="3" id="KW-0560">Oxidoreductase</keyword>
<organism evidence="6 7">
    <name type="scientific">Rhizobium setariae</name>
    <dbReference type="NCBI Taxonomy" id="2801340"/>
    <lineage>
        <taxon>Bacteria</taxon>
        <taxon>Pseudomonadati</taxon>
        <taxon>Pseudomonadota</taxon>
        <taxon>Alphaproteobacteria</taxon>
        <taxon>Hyphomicrobiales</taxon>
        <taxon>Rhizobiaceae</taxon>
        <taxon>Rhizobium/Agrobacterium group</taxon>
        <taxon>Rhizobium</taxon>
    </lineage>
</organism>
<evidence type="ECO:0000313" key="7">
    <source>
        <dbReference type="Proteomes" id="UP000633219"/>
    </source>
</evidence>
<dbReference type="SUPFAM" id="SSF51735">
    <property type="entry name" value="NAD(P)-binding Rossmann-fold domains"/>
    <property type="match status" value="1"/>
</dbReference>
<evidence type="ECO:0000256" key="1">
    <source>
        <dbReference type="ARBA" id="ARBA00022723"/>
    </source>
</evidence>
<proteinExistence type="inferred from homology"/>
<comment type="similarity">
    <text evidence="4">Belongs to the zinc-containing alcohol dehydrogenase family.</text>
</comment>
<evidence type="ECO:0000256" key="3">
    <source>
        <dbReference type="ARBA" id="ARBA00023002"/>
    </source>
</evidence>
<dbReference type="Pfam" id="PF08240">
    <property type="entry name" value="ADH_N"/>
    <property type="match status" value="1"/>
</dbReference>
<dbReference type="InterPro" id="IPR011032">
    <property type="entry name" value="GroES-like_sf"/>
</dbReference>
<dbReference type="InterPro" id="IPR036291">
    <property type="entry name" value="NAD(P)-bd_dom_sf"/>
</dbReference>
<dbReference type="RefSeq" id="WP_201652635.1">
    <property type="nucleotide sequence ID" value="NZ_JAEQNC010000001.1"/>
</dbReference>
<dbReference type="InterPro" id="IPR020843">
    <property type="entry name" value="ER"/>
</dbReference>
<dbReference type="InterPro" id="IPR013154">
    <property type="entry name" value="ADH-like_N"/>
</dbReference>
<evidence type="ECO:0000259" key="5">
    <source>
        <dbReference type="SMART" id="SM00829"/>
    </source>
</evidence>
<feature type="domain" description="Enoyl reductase (ER)" evidence="5">
    <location>
        <begin position="10"/>
        <end position="343"/>
    </location>
</feature>
<dbReference type="PROSITE" id="PS00059">
    <property type="entry name" value="ADH_ZINC"/>
    <property type="match status" value="1"/>
</dbReference>
<dbReference type="Gene3D" id="3.90.180.10">
    <property type="entry name" value="Medium-chain alcohol dehydrogenases, catalytic domain"/>
    <property type="match status" value="1"/>
</dbReference>
<dbReference type="AlphaFoldDB" id="A0A937CMY1"/>
<keyword evidence="2 4" id="KW-0862">Zinc</keyword>
<dbReference type="Proteomes" id="UP000633219">
    <property type="component" value="Unassembled WGS sequence"/>
</dbReference>
<sequence length="347" mass="37001">MKAMYYERFGEMPEIRTLPDPVAVPGAVVVKVEATGLCRSDWHGWRGHDSDIRLPHVPGHEFAGVVAAVGDGVVRHKVGDRVTVPFVSGCGHCHECRSGNQQVCEEQFQPGFTHWGSFAEYVAIHYADNNLVTLPDSMAFATAASLGCRFATSFRAVVDQARVRGGEWVAVHGCGGVGLSAIMIAAAQGASVIAVDISSEKLELALSLGATAAINSRDVASVVQAVKDLTGGGAHASIDALGHPETCFNSIANLRRRGRHVQVGLMLGEHTTPKIPMAEVISRELEIYGSHGMQAWRYDAMLEMISAGKLQPQKLIGGSLTLSEAASALTNMDAFADTGIRIIDRFV</sequence>
<reference evidence="6" key="1">
    <citation type="submission" date="2021-01" db="EMBL/GenBank/DDBJ databases">
        <title>Rhizobium sp. strain KVB221 16S ribosomal RNA gene Genome sequencing and assembly.</title>
        <authorList>
            <person name="Kang M."/>
        </authorList>
    </citation>
    <scope>NUCLEOTIDE SEQUENCE</scope>
    <source>
        <strain evidence="6">KVB221</strain>
    </source>
</reference>
<comment type="caution">
    <text evidence="6">The sequence shown here is derived from an EMBL/GenBank/DDBJ whole genome shotgun (WGS) entry which is preliminary data.</text>
</comment>
<keyword evidence="1 4" id="KW-0479">Metal-binding</keyword>
<dbReference type="CDD" id="cd08260">
    <property type="entry name" value="Zn_ADH6"/>
    <property type="match status" value="1"/>
</dbReference>
<dbReference type="Pfam" id="PF00107">
    <property type="entry name" value="ADH_zinc_N"/>
    <property type="match status" value="1"/>
</dbReference>
<dbReference type="GO" id="GO:0016616">
    <property type="term" value="F:oxidoreductase activity, acting on the CH-OH group of donors, NAD or NADP as acceptor"/>
    <property type="evidence" value="ECO:0007669"/>
    <property type="project" value="UniProtKB-ARBA"/>
</dbReference>
<dbReference type="SUPFAM" id="SSF50129">
    <property type="entry name" value="GroES-like"/>
    <property type="match status" value="1"/>
</dbReference>
<dbReference type="InterPro" id="IPR002328">
    <property type="entry name" value="ADH_Zn_CS"/>
</dbReference>
<gene>
    <name evidence="6" type="ORF">JJB09_00570</name>
</gene>
<name>A0A937CMY1_9HYPH</name>
<dbReference type="PANTHER" id="PTHR43401:SF5">
    <property type="entry name" value="ALCOHOL DEHYDROGENASE-RELATED"/>
    <property type="match status" value="1"/>
</dbReference>
<evidence type="ECO:0000256" key="2">
    <source>
        <dbReference type="ARBA" id="ARBA00022833"/>
    </source>
</evidence>
<dbReference type="SMART" id="SM00829">
    <property type="entry name" value="PKS_ER"/>
    <property type="match status" value="1"/>
</dbReference>
<dbReference type="InterPro" id="IPR050129">
    <property type="entry name" value="Zn_alcohol_dh"/>
</dbReference>
<dbReference type="InterPro" id="IPR013149">
    <property type="entry name" value="ADH-like_C"/>
</dbReference>
<protein>
    <submittedName>
        <fullName evidence="6">Zinc-dependent alcohol dehydrogenase family protein</fullName>
    </submittedName>
</protein>
<evidence type="ECO:0000256" key="4">
    <source>
        <dbReference type="RuleBase" id="RU361277"/>
    </source>
</evidence>
<dbReference type="EMBL" id="JAEQNC010000001">
    <property type="protein sequence ID" value="MBL0370508.1"/>
    <property type="molecule type" value="Genomic_DNA"/>
</dbReference>
<dbReference type="PANTHER" id="PTHR43401">
    <property type="entry name" value="L-THREONINE 3-DEHYDROGENASE"/>
    <property type="match status" value="1"/>
</dbReference>